<feature type="transmembrane region" description="Helical" evidence="6">
    <location>
        <begin position="34"/>
        <end position="56"/>
    </location>
</feature>
<evidence type="ECO:0000256" key="1">
    <source>
        <dbReference type="ARBA" id="ARBA00004141"/>
    </source>
</evidence>
<dbReference type="Gene3D" id="1.20.1740.10">
    <property type="entry name" value="Amino acid/polyamine transporter I"/>
    <property type="match status" value="1"/>
</dbReference>
<sequence length="640" mass="71786">MGSQLFRKKSVEKILAESQDSNHHLKRTLRTKDLVGFGIAAIIGAGIFSTIGRASYEGGPAVVFLFLFTALACGFTAFAYAEFASLVPVSGSAYTYSYVAFGELFAWVIGWALIMEYAIGNIVLAISWSDYFTTFLSGMGIHLPEWMTMDYFTARDGHALISNELAKGFTLEGLKSTPYAQDIAKYLAFENAPKIGFNLVLDIPALVITFLITALVFRGINETRKMSNAMVFLKVAVVLLVILVGFFYVSPENWSPFAPNGISGVLAGVSSVFFAYIGFDAISTTAEECVNPKKDLPRGIFLSIIICTILYILIALVITGLVHYSELNVGDPLAYVFEQIEDLQWLAGIISISAVIAMASVFIVFQIGQPRIWMTMSRDGLLPKRFSNIHPKYKTPSYATIFTGFVVGIPILFTDLEFVVDACSIGTLFAFVLVCAAVIRLDTNPQMKRGSFRTPFIDARWVMPILTLLIVVLCLTTFEKETKAFFTLQPEPMPIESLIQSLNPKELQDTQRFIEDQNHGQAVAHLDHYLKNLTPTQYADLLDKLPIDEQKKLEVGWDVFKHKIPMYLFILIFFGMFIRSYFYKTSMIPLAGMLCCFYMMAQLGIKNWLIFLCWLFIGLAIYFGYGYRHSKLKKEKNLIQ</sequence>
<keyword evidence="4 6" id="KW-1133">Transmembrane helix</keyword>
<dbReference type="GO" id="GO:0015171">
    <property type="term" value="F:amino acid transmembrane transporter activity"/>
    <property type="evidence" value="ECO:0007669"/>
    <property type="project" value="TreeGrafter"/>
</dbReference>
<dbReference type="OrthoDB" id="9762947at2"/>
<feature type="transmembrane region" description="Helical" evidence="6">
    <location>
        <begin position="104"/>
        <end position="128"/>
    </location>
</feature>
<keyword evidence="2" id="KW-0813">Transport</keyword>
<dbReference type="KEGG" id="wvi:Weevi_1672"/>
<feature type="domain" description="Cationic amino acid transporter C-terminal" evidence="7">
    <location>
        <begin position="587"/>
        <end position="630"/>
    </location>
</feature>
<feature type="transmembrane region" description="Helical" evidence="6">
    <location>
        <begin position="195"/>
        <end position="217"/>
    </location>
</feature>
<dbReference type="InterPro" id="IPR029485">
    <property type="entry name" value="CAT_C"/>
</dbReference>
<evidence type="ECO:0000256" key="6">
    <source>
        <dbReference type="SAM" id="Phobius"/>
    </source>
</evidence>
<dbReference type="PANTHER" id="PTHR43243:SF4">
    <property type="entry name" value="CATIONIC AMINO ACID TRANSPORTER 4"/>
    <property type="match status" value="1"/>
</dbReference>
<feature type="transmembrane region" description="Helical" evidence="6">
    <location>
        <begin position="345"/>
        <end position="368"/>
    </location>
</feature>
<dbReference type="GO" id="GO:0016020">
    <property type="term" value="C:membrane"/>
    <property type="evidence" value="ECO:0007669"/>
    <property type="project" value="UniProtKB-SubCell"/>
</dbReference>
<name>F0NZU4_WEEVC</name>
<evidence type="ECO:0000256" key="4">
    <source>
        <dbReference type="ARBA" id="ARBA00022989"/>
    </source>
</evidence>
<dbReference type="RefSeq" id="WP_013598757.1">
    <property type="nucleotide sequence ID" value="NC_015144.1"/>
</dbReference>
<dbReference type="Proteomes" id="UP000008641">
    <property type="component" value="Chromosome"/>
</dbReference>
<feature type="transmembrane region" description="Helical" evidence="6">
    <location>
        <begin position="395"/>
        <end position="413"/>
    </location>
</feature>
<keyword evidence="5 6" id="KW-0472">Membrane</keyword>
<protein>
    <submittedName>
        <fullName evidence="8">Amino acid permease-associated region</fullName>
    </submittedName>
</protein>
<dbReference type="EMBL" id="CP002455">
    <property type="protein sequence ID" value="ADX68368.1"/>
    <property type="molecule type" value="Genomic_DNA"/>
</dbReference>
<comment type="subcellular location">
    <subcellularLocation>
        <location evidence="1">Membrane</location>
        <topology evidence="1">Multi-pass membrane protein</topology>
    </subcellularLocation>
</comment>
<dbReference type="Pfam" id="PF13520">
    <property type="entry name" value="AA_permease_2"/>
    <property type="match status" value="1"/>
</dbReference>
<evidence type="ECO:0000256" key="3">
    <source>
        <dbReference type="ARBA" id="ARBA00022692"/>
    </source>
</evidence>
<feature type="transmembrane region" description="Helical" evidence="6">
    <location>
        <begin position="62"/>
        <end position="83"/>
    </location>
</feature>
<feature type="transmembrane region" description="Helical" evidence="6">
    <location>
        <begin position="564"/>
        <end position="582"/>
    </location>
</feature>
<feature type="transmembrane region" description="Helical" evidence="6">
    <location>
        <begin position="461"/>
        <end position="478"/>
    </location>
</feature>
<dbReference type="eggNOG" id="COG0531">
    <property type="taxonomic scope" value="Bacteria"/>
</dbReference>
<evidence type="ECO:0000313" key="8">
    <source>
        <dbReference type="EMBL" id="ADX68368.1"/>
    </source>
</evidence>
<keyword evidence="3 6" id="KW-0812">Transmembrane</keyword>
<evidence type="ECO:0000313" key="9">
    <source>
        <dbReference type="Proteomes" id="UP000008641"/>
    </source>
</evidence>
<feature type="transmembrane region" description="Helical" evidence="6">
    <location>
        <begin position="261"/>
        <end position="279"/>
    </location>
</feature>
<dbReference type="InterPro" id="IPR002293">
    <property type="entry name" value="AA/rel_permease1"/>
</dbReference>
<feature type="transmembrane region" description="Helical" evidence="6">
    <location>
        <begin position="229"/>
        <end position="249"/>
    </location>
</feature>
<feature type="transmembrane region" description="Helical" evidence="6">
    <location>
        <begin position="419"/>
        <end position="441"/>
    </location>
</feature>
<keyword evidence="9" id="KW-1185">Reference proteome</keyword>
<reference evidence="8 9" key="1">
    <citation type="journal article" date="2011" name="Stand. Genomic Sci.">
        <title>Complete genome sequence of Weeksella virosa type strain (9751).</title>
        <authorList>
            <person name="Lang E."/>
            <person name="Teshima H."/>
            <person name="Lucas S."/>
            <person name="Lapidus A."/>
            <person name="Hammon N."/>
            <person name="Deshpande S."/>
            <person name="Nolan M."/>
            <person name="Cheng J.F."/>
            <person name="Pitluck S."/>
            <person name="Liolios K."/>
            <person name="Pagani I."/>
            <person name="Mikhailova N."/>
            <person name="Ivanova N."/>
            <person name="Mavromatis K."/>
            <person name="Pati A."/>
            <person name="Tapia R."/>
            <person name="Han C."/>
            <person name="Goodwin L."/>
            <person name="Chen A."/>
            <person name="Palaniappan K."/>
            <person name="Land M."/>
            <person name="Hauser L."/>
            <person name="Chang Y.J."/>
            <person name="Jeffries C.D."/>
            <person name="Brambilla E.M."/>
            <person name="Kopitz M."/>
            <person name="Rohde M."/>
            <person name="Goker M."/>
            <person name="Tindall B.J."/>
            <person name="Detter J.C."/>
            <person name="Woyke T."/>
            <person name="Bristow J."/>
            <person name="Eisen J.A."/>
            <person name="Markowitz V."/>
            <person name="Hugenholtz P."/>
            <person name="Klenk H.P."/>
            <person name="Kyrpides N.C."/>
        </authorList>
    </citation>
    <scope>NUCLEOTIDE SEQUENCE [LARGE SCALE GENOMIC DNA]</scope>
    <source>
        <strain evidence="9">ATCC 43766 / DSM 16922 / JCM 21250 / NBRC 16016 / NCTC 11634 / CL345/78</strain>
    </source>
</reference>
<gene>
    <name evidence="8" type="ordered locus">Weevi_1672</name>
</gene>
<accession>F0NZU4</accession>
<feature type="transmembrane region" description="Helical" evidence="6">
    <location>
        <begin position="300"/>
        <end position="325"/>
    </location>
</feature>
<proteinExistence type="predicted"/>
<dbReference type="HOGENOM" id="CLU_007946_15_12_10"/>
<dbReference type="STRING" id="865938.Weevi_1672"/>
<evidence type="ECO:0000256" key="5">
    <source>
        <dbReference type="ARBA" id="ARBA00023136"/>
    </source>
</evidence>
<evidence type="ECO:0000259" key="7">
    <source>
        <dbReference type="Pfam" id="PF13906"/>
    </source>
</evidence>
<reference evidence="9" key="2">
    <citation type="journal article" date="2011" name="Stand. Genomic Sci.">
        <title>Complete genome sequence of Weeksella virosa type strain (9751T).</title>
        <authorList>
            <person name="Lang E."/>
            <person name="Teshima H."/>
            <person name="Lucas S."/>
            <person name="Lapidus A."/>
            <person name="Hammon N."/>
            <person name="Deshpande S."/>
            <person name="Nolan M."/>
            <person name="Cheng J."/>
            <person name="Pitluck S."/>
            <person name="Liolios K."/>
            <person name="Pagani I."/>
            <person name="Mikhailova N."/>
            <person name="Ivanova N."/>
            <person name="Mavromatis K."/>
            <person name="Pati A."/>
            <person name="Tapia R."/>
            <person name="Han C."/>
            <person name="Goodwin L."/>
            <person name="Chen A."/>
            <person name="Palaniappan K."/>
            <person name="Land M."/>
            <person name="Hauser L."/>
            <person name="Chang Y."/>
            <person name="Jeffries C."/>
            <person name="Brambilla E."/>
            <person name="Kopitz M."/>
            <person name="Rohde M."/>
            <person name="Goker M."/>
            <person name="Tindall B."/>
            <person name="Detter J."/>
            <person name="Woyke T."/>
            <person name="Bristow J."/>
            <person name="Eisen J."/>
            <person name="Markowitz V."/>
            <person name="Hugenholtz P."/>
            <person name="Klenk H."/>
            <person name="Kyrpides N."/>
        </authorList>
    </citation>
    <scope>NUCLEOTIDE SEQUENCE [LARGE SCALE GENOMIC DNA]</scope>
    <source>
        <strain evidence="9">ATCC 43766 / DSM 16922 / JCM 21250 / NBRC 16016 / NCTC 11634 / CL345/78</strain>
    </source>
</reference>
<feature type="transmembrane region" description="Helical" evidence="6">
    <location>
        <begin position="609"/>
        <end position="627"/>
    </location>
</feature>
<dbReference type="PANTHER" id="PTHR43243">
    <property type="entry name" value="INNER MEMBRANE TRANSPORTER YGJI-RELATED"/>
    <property type="match status" value="1"/>
</dbReference>
<organism evidence="8 9">
    <name type="scientific">Weeksella virosa (strain ATCC 43766 / DSM 16922 / JCM 21250 / CCUG 30538 / CDC 9751 / IAM 14551 / NBRC 16016 / NCTC 11634 / CL345/78)</name>
    <dbReference type="NCBI Taxonomy" id="865938"/>
    <lineage>
        <taxon>Bacteria</taxon>
        <taxon>Pseudomonadati</taxon>
        <taxon>Bacteroidota</taxon>
        <taxon>Flavobacteriia</taxon>
        <taxon>Flavobacteriales</taxon>
        <taxon>Weeksellaceae</taxon>
        <taxon>Weeksella</taxon>
    </lineage>
</organism>
<evidence type="ECO:0000256" key="2">
    <source>
        <dbReference type="ARBA" id="ARBA00022448"/>
    </source>
</evidence>
<dbReference type="Pfam" id="PF13906">
    <property type="entry name" value="AA_permease_C"/>
    <property type="match status" value="1"/>
</dbReference>
<dbReference type="PIRSF" id="PIRSF006060">
    <property type="entry name" value="AA_transporter"/>
    <property type="match status" value="1"/>
</dbReference>
<dbReference type="AlphaFoldDB" id="F0NZU4"/>